<evidence type="ECO:0000256" key="1">
    <source>
        <dbReference type="SAM" id="Phobius"/>
    </source>
</evidence>
<keyword evidence="1" id="KW-0472">Membrane</keyword>
<dbReference type="AlphaFoldDB" id="A0A1T4MHI4"/>
<feature type="transmembrane region" description="Helical" evidence="1">
    <location>
        <begin position="57"/>
        <end position="81"/>
    </location>
</feature>
<reference evidence="3 4" key="1">
    <citation type="submission" date="2017-02" db="EMBL/GenBank/DDBJ databases">
        <authorList>
            <person name="Peterson S.W."/>
        </authorList>
    </citation>
    <scope>NUCLEOTIDE SEQUENCE [LARGE SCALE GENOMIC DNA]</scope>
    <source>
        <strain evidence="3 4">ATCC 51222</strain>
    </source>
</reference>
<dbReference type="CDD" id="cd06259">
    <property type="entry name" value="YdcF-like"/>
    <property type="match status" value="1"/>
</dbReference>
<keyword evidence="1" id="KW-1133">Transmembrane helix</keyword>
<dbReference type="PANTHER" id="PTHR30336:SF4">
    <property type="entry name" value="ENVELOPE BIOGENESIS FACTOR ELYC"/>
    <property type="match status" value="1"/>
</dbReference>
<dbReference type="PANTHER" id="PTHR30336">
    <property type="entry name" value="INNER MEMBRANE PROTEIN, PROBABLE PERMEASE"/>
    <property type="match status" value="1"/>
</dbReference>
<keyword evidence="1" id="KW-0812">Transmembrane</keyword>
<evidence type="ECO:0000313" key="4">
    <source>
        <dbReference type="Proteomes" id="UP000190657"/>
    </source>
</evidence>
<accession>A0A1T4MHI4</accession>
<dbReference type="InterPro" id="IPR014729">
    <property type="entry name" value="Rossmann-like_a/b/a_fold"/>
</dbReference>
<organism evidence="3 4">
    <name type="scientific">Eubacterium coprostanoligenes</name>
    <dbReference type="NCBI Taxonomy" id="290054"/>
    <lineage>
        <taxon>Bacteria</taxon>
        <taxon>Bacillati</taxon>
        <taxon>Bacillota</taxon>
        <taxon>Clostridia</taxon>
        <taxon>Eubacteriales</taxon>
        <taxon>Eubacteriaceae</taxon>
        <taxon>Eubacterium</taxon>
    </lineage>
</organism>
<dbReference type="Pfam" id="PF02698">
    <property type="entry name" value="DUF218"/>
    <property type="match status" value="1"/>
</dbReference>
<evidence type="ECO:0000259" key="2">
    <source>
        <dbReference type="Pfam" id="PF02698"/>
    </source>
</evidence>
<dbReference type="Proteomes" id="UP000190657">
    <property type="component" value="Unassembled WGS sequence"/>
</dbReference>
<feature type="transmembrane region" description="Helical" evidence="1">
    <location>
        <begin position="5"/>
        <end position="21"/>
    </location>
</feature>
<dbReference type="OrthoDB" id="9782395at2"/>
<dbReference type="EMBL" id="FUWW01000013">
    <property type="protein sequence ID" value="SJZ66335.1"/>
    <property type="molecule type" value="Genomic_DNA"/>
</dbReference>
<dbReference type="RefSeq" id="WP_159443418.1">
    <property type="nucleotide sequence ID" value="NZ_FUWW01000013.1"/>
</dbReference>
<dbReference type="Gene3D" id="3.40.50.620">
    <property type="entry name" value="HUPs"/>
    <property type="match status" value="1"/>
</dbReference>
<dbReference type="InterPro" id="IPR051599">
    <property type="entry name" value="Cell_Envelope_Assoc"/>
</dbReference>
<proteinExistence type="predicted"/>
<feature type="domain" description="DUF218" evidence="2">
    <location>
        <begin position="96"/>
        <end position="224"/>
    </location>
</feature>
<sequence length="250" mass="28170">MKSALIIFAVLIILIYISPLYKSKINIGNIFGILLGIVLLLLAIFQNEIKMFYQTPIGKIVINIISLTAVLFFILFFATLFKIIKNSRSTAKNENTVIVLGCRVKGSIPSKSLVKRCLVARDYMTKNKNAIAILSGGQGADEDISEAECMERILNSYGIEKERLIKEEKSTSTYENMLFSKQIIDKLNLSKSIAIATSEYHMLRAKMYARKVGFVSSSLPAKSIPILRVAYFTREVFGIWYMKITEALQK</sequence>
<keyword evidence="4" id="KW-1185">Reference proteome</keyword>
<name>A0A1T4MHI4_9FIRM</name>
<feature type="transmembrane region" description="Helical" evidence="1">
    <location>
        <begin position="27"/>
        <end position="45"/>
    </location>
</feature>
<dbReference type="InterPro" id="IPR003848">
    <property type="entry name" value="DUF218"/>
</dbReference>
<dbReference type="GO" id="GO:0005886">
    <property type="term" value="C:plasma membrane"/>
    <property type="evidence" value="ECO:0007669"/>
    <property type="project" value="TreeGrafter"/>
</dbReference>
<evidence type="ECO:0000313" key="3">
    <source>
        <dbReference type="EMBL" id="SJZ66335.1"/>
    </source>
</evidence>
<dbReference type="GO" id="GO:0043164">
    <property type="term" value="P:Gram-negative-bacterium-type cell wall biogenesis"/>
    <property type="evidence" value="ECO:0007669"/>
    <property type="project" value="TreeGrafter"/>
</dbReference>
<dbReference type="GO" id="GO:0000270">
    <property type="term" value="P:peptidoglycan metabolic process"/>
    <property type="evidence" value="ECO:0007669"/>
    <property type="project" value="TreeGrafter"/>
</dbReference>
<gene>
    <name evidence="3" type="ORF">SAMN02745114_01261</name>
</gene>
<protein>
    <submittedName>
        <fullName evidence="3">Uncharacterized SAM-binding protein YcdF, DUF218 family</fullName>
    </submittedName>
</protein>